<dbReference type="InterPro" id="IPR051320">
    <property type="entry name" value="Viral_Replic_Matur_Polypro"/>
</dbReference>
<dbReference type="EMBL" id="LATX01000073">
    <property type="protein sequence ID" value="KTB47262.1"/>
    <property type="molecule type" value="Genomic_DNA"/>
</dbReference>
<dbReference type="Pfam" id="PF00078">
    <property type="entry name" value="RVT_1"/>
    <property type="match status" value="1"/>
</dbReference>
<proteinExistence type="predicted"/>
<dbReference type="PANTHER" id="PTHR33064:SF37">
    <property type="entry name" value="RIBONUCLEASE H"/>
    <property type="match status" value="1"/>
</dbReference>
<dbReference type="InterPro" id="IPR043502">
    <property type="entry name" value="DNA/RNA_pol_sf"/>
</dbReference>
<sequence length="368" mass="40800">MFFGLSNSPAMFQAFMNNILSDFIDKGWCVVYMDNILLFSRDWAEHQECTERLMHWIREHNLYFKPKKCEFDITEVIFLGMVIQPGDIAMDPMKLAGIAEWEPPRTVKGVHAFLGFGNFCQKFIGKYAQLTRPLNDLTKKAQKFKWTTACQIAFDLLKKKFLSELVLLMPDMDKPFIIEADASKWAMGAVLRQQGTDASSTALDDKLMETGISVPTSATPGVLSPDSPPNLKLSRNDSLPLHIELTNNAPSRESTPLNAVNPPAGREAPSEGHKDKDKDKDKDVENQTLSNDDNAPLIMSLRPPTPIPIPMTQLVDHVSALCVDWNAISPEIAHSTCVRDASKLSLGILLETALTSEGLAALCAEGLI</sequence>
<evidence type="ECO:0000259" key="2">
    <source>
        <dbReference type="PROSITE" id="PS50878"/>
    </source>
</evidence>
<feature type="region of interest" description="Disordered" evidence="1">
    <location>
        <begin position="214"/>
        <end position="299"/>
    </location>
</feature>
<dbReference type="SUPFAM" id="SSF56672">
    <property type="entry name" value="DNA/RNA polymerases"/>
    <property type="match status" value="1"/>
</dbReference>
<dbReference type="InterPro" id="IPR041577">
    <property type="entry name" value="RT_RNaseH_2"/>
</dbReference>
<dbReference type="InterPro" id="IPR000477">
    <property type="entry name" value="RT_dom"/>
</dbReference>
<dbReference type="CDD" id="cd01647">
    <property type="entry name" value="RT_LTR"/>
    <property type="match status" value="1"/>
</dbReference>
<accession>A0A0W0GFC2</accession>
<reference evidence="3 4" key="1">
    <citation type="submission" date="2015-12" db="EMBL/GenBank/DDBJ databases">
        <title>Draft genome sequence of Moniliophthora roreri, the causal agent of frosty pod rot of cacao.</title>
        <authorList>
            <person name="Aime M.C."/>
            <person name="Diaz-Valderrama J.R."/>
            <person name="Kijpornyongpan T."/>
            <person name="Phillips-Mora W."/>
        </authorList>
    </citation>
    <scope>NUCLEOTIDE SEQUENCE [LARGE SCALE GENOMIC DNA]</scope>
    <source>
        <strain evidence="3 4">MCA 2952</strain>
    </source>
</reference>
<feature type="compositionally biased region" description="Polar residues" evidence="1">
    <location>
        <begin position="245"/>
        <end position="258"/>
    </location>
</feature>
<organism evidence="3 4">
    <name type="scientific">Moniliophthora roreri</name>
    <name type="common">Frosty pod rot fungus</name>
    <name type="synonym">Monilia roreri</name>
    <dbReference type="NCBI Taxonomy" id="221103"/>
    <lineage>
        <taxon>Eukaryota</taxon>
        <taxon>Fungi</taxon>
        <taxon>Dikarya</taxon>
        <taxon>Basidiomycota</taxon>
        <taxon>Agaricomycotina</taxon>
        <taxon>Agaricomycetes</taxon>
        <taxon>Agaricomycetidae</taxon>
        <taxon>Agaricales</taxon>
        <taxon>Marasmiineae</taxon>
        <taxon>Marasmiaceae</taxon>
        <taxon>Moniliophthora</taxon>
    </lineage>
</organism>
<dbReference type="Gene3D" id="3.30.70.270">
    <property type="match status" value="2"/>
</dbReference>
<evidence type="ECO:0000313" key="3">
    <source>
        <dbReference type="EMBL" id="KTB47262.1"/>
    </source>
</evidence>
<dbReference type="PROSITE" id="PS50878">
    <property type="entry name" value="RT_POL"/>
    <property type="match status" value="1"/>
</dbReference>
<dbReference type="Pfam" id="PF17919">
    <property type="entry name" value="RT_RNaseH_2"/>
    <property type="match status" value="1"/>
</dbReference>
<evidence type="ECO:0000256" key="1">
    <source>
        <dbReference type="SAM" id="MobiDB-lite"/>
    </source>
</evidence>
<protein>
    <recommendedName>
        <fullName evidence="2">Reverse transcriptase domain-containing protein</fullName>
    </recommendedName>
</protein>
<dbReference type="PANTHER" id="PTHR33064">
    <property type="entry name" value="POL PROTEIN"/>
    <property type="match status" value="1"/>
</dbReference>
<feature type="domain" description="Reverse transcriptase" evidence="2">
    <location>
        <begin position="1"/>
        <end position="83"/>
    </location>
</feature>
<comment type="caution">
    <text evidence="3">The sequence shown here is derived from an EMBL/GenBank/DDBJ whole genome shotgun (WGS) entry which is preliminary data.</text>
</comment>
<dbReference type="Proteomes" id="UP000054988">
    <property type="component" value="Unassembled WGS sequence"/>
</dbReference>
<name>A0A0W0GFC2_MONRR</name>
<evidence type="ECO:0000313" key="4">
    <source>
        <dbReference type="Proteomes" id="UP000054988"/>
    </source>
</evidence>
<feature type="compositionally biased region" description="Basic and acidic residues" evidence="1">
    <location>
        <begin position="268"/>
        <end position="285"/>
    </location>
</feature>
<dbReference type="FunFam" id="3.30.70.270:FF:000063">
    <property type="entry name" value="Zinc knuckle domaincontaining protein"/>
    <property type="match status" value="1"/>
</dbReference>
<gene>
    <name evidence="3" type="ORF">WG66_163</name>
</gene>
<dbReference type="AlphaFoldDB" id="A0A0W0GFC2"/>
<dbReference type="InterPro" id="IPR043128">
    <property type="entry name" value="Rev_trsase/Diguanyl_cyclase"/>
</dbReference>